<feature type="transmembrane region" description="Helical" evidence="6">
    <location>
        <begin position="121"/>
        <end position="140"/>
    </location>
</feature>
<feature type="transmembrane region" description="Helical" evidence="6">
    <location>
        <begin position="152"/>
        <end position="176"/>
    </location>
</feature>
<comment type="caution">
    <text evidence="7">The sequence shown here is derived from an EMBL/GenBank/DDBJ whole genome shotgun (WGS) entry which is preliminary data.</text>
</comment>
<keyword evidence="5 6" id="KW-0472">Membrane</keyword>
<evidence type="ECO:0000256" key="4">
    <source>
        <dbReference type="ARBA" id="ARBA00022989"/>
    </source>
</evidence>
<feature type="transmembrane region" description="Helical" evidence="6">
    <location>
        <begin position="333"/>
        <end position="353"/>
    </location>
</feature>
<dbReference type="Pfam" id="PF13440">
    <property type="entry name" value="Polysacc_synt_3"/>
    <property type="match status" value="1"/>
</dbReference>
<feature type="transmembrane region" description="Helical" evidence="6">
    <location>
        <begin position="21"/>
        <end position="39"/>
    </location>
</feature>
<dbReference type="RefSeq" id="WP_113619844.1">
    <property type="nucleotide sequence ID" value="NZ_QFFJ01000003.1"/>
</dbReference>
<evidence type="ECO:0000256" key="3">
    <source>
        <dbReference type="ARBA" id="ARBA00022692"/>
    </source>
</evidence>
<evidence type="ECO:0000313" key="8">
    <source>
        <dbReference type="Proteomes" id="UP000253410"/>
    </source>
</evidence>
<evidence type="ECO:0000256" key="6">
    <source>
        <dbReference type="SAM" id="Phobius"/>
    </source>
</evidence>
<keyword evidence="8" id="KW-1185">Reference proteome</keyword>
<reference evidence="7 8" key="1">
    <citation type="submission" date="2018-05" db="EMBL/GenBank/DDBJ databases">
        <title>Chitinophaga sp. K3CV102501T nov., isolated from isolated from a monsoon evergreen broad-leaved forest soil.</title>
        <authorList>
            <person name="Lv Y."/>
        </authorList>
    </citation>
    <scope>NUCLEOTIDE SEQUENCE [LARGE SCALE GENOMIC DNA]</scope>
    <source>
        <strain evidence="7 8">GDMCC 1.1325</strain>
    </source>
</reference>
<keyword evidence="4 6" id="KW-1133">Transmembrane helix</keyword>
<organism evidence="7 8">
    <name type="scientific">Chitinophaga flava</name>
    <dbReference type="NCBI Taxonomy" id="2259036"/>
    <lineage>
        <taxon>Bacteria</taxon>
        <taxon>Pseudomonadati</taxon>
        <taxon>Bacteroidota</taxon>
        <taxon>Chitinophagia</taxon>
        <taxon>Chitinophagales</taxon>
        <taxon>Chitinophagaceae</taxon>
        <taxon>Chitinophaga</taxon>
    </lineage>
</organism>
<evidence type="ECO:0000256" key="1">
    <source>
        <dbReference type="ARBA" id="ARBA00004651"/>
    </source>
</evidence>
<feature type="transmembrane region" description="Helical" evidence="6">
    <location>
        <begin position="182"/>
        <end position="200"/>
    </location>
</feature>
<dbReference type="GO" id="GO:0005886">
    <property type="term" value="C:plasma membrane"/>
    <property type="evidence" value="ECO:0007669"/>
    <property type="project" value="UniProtKB-SubCell"/>
</dbReference>
<dbReference type="InterPro" id="IPR050833">
    <property type="entry name" value="Poly_Biosynth_Transport"/>
</dbReference>
<proteinExistence type="predicted"/>
<evidence type="ECO:0000256" key="5">
    <source>
        <dbReference type="ARBA" id="ARBA00023136"/>
    </source>
</evidence>
<feature type="transmembrane region" description="Helical" evidence="6">
    <location>
        <begin position="85"/>
        <end position="109"/>
    </location>
</feature>
<name>A0A365XNY5_9BACT</name>
<dbReference type="PANTHER" id="PTHR30250">
    <property type="entry name" value="PST FAMILY PREDICTED COLANIC ACID TRANSPORTER"/>
    <property type="match status" value="1"/>
</dbReference>
<protein>
    <submittedName>
        <fullName evidence="7">Uncharacterized protein</fullName>
    </submittedName>
</protein>
<gene>
    <name evidence="7" type="ORF">DF182_31265</name>
</gene>
<dbReference type="PANTHER" id="PTHR30250:SF11">
    <property type="entry name" value="O-ANTIGEN TRANSPORTER-RELATED"/>
    <property type="match status" value="1"/>
</dbReference>
<dbReference type="AlphaFoldDB" id="A0A365XNY5"/>
<dbReference type="Proteomes" id="UP000253410">
    <property type="component" value="Unassembled WGS sequence"/>
</dbReference>
<sequence>MSDQKYTYWLRSGFYSGLQKAAVLLFGVGSVLVLTRTLSKPDMGTWNLFLVYSAIIEVIRHSLIKNAVIKYLNSSDKQEHAFIHTAALTLNSITTMTILLLIVAFIGPVSHLLQAPGLAPVMYYFLPGLLLLIPFSHFEWVQNANADFKGIFWAYLTRQGISFGLIVVSLLAGIHITLTKLVLFFDAGILCGVLVSALFARKFLTGTLRVNMDWVKKLWHFGKYVFGTNISASVFRNTDQFVISSYLSTASVALYGVCLRISNLVDVPSQVLADILFPKSAQMMEAGNMEKVKFYYEKAVGAILAIALPVSIFILLLPKIVLHIIAGSSYEEAAPILQITILYGFFLPFIKQFGTIMDSIGLPKTNFAVNTIIAICNIFICWSFTRYFGLMGAAYGTMTSYAICFVITQIILYRKIGSSLFNTFKHMILFYPDIIAVLQQKILLKWKVR</sequence>
<dbReference type="OrthoDB" id="650636at2"/>
<dbReference type="EMBL" id="QFFJ01000003">
    <property type="protein sequence ID" value="RBL88017.1"/>
    <property type="molecule type" value="Genomic_DNA"/>
</dbReference>
<feature type="transmembrane region" description="Helical" evidence="6">
    <location>
        <begin position="391"/>
        <end position="413"/>
    </location>
</feature>
<keyword evidence="3 6" id="KW-0812">Transmembrane</keyword>
<feature type="transmembrane region" description="Helical" evidence="6">
    <location>
        <begin position="45"/>
        <end position="64"/>
    </location>
</feature>
<keyword evidence="2" id="KW-1003">Cell membrane</keyword>
<feature type="transmembrane region" description="Helical" evidence="6">
    <location>
        <begin position="299"/>
        <end position="321"/>
    </location>
</feature>
<evidence type="ECO:0000256" key="2">
    <source>
        <dbReference type="ARBA" id="ARBA00022475"/>
    </source>
</evidence>
<accession>A0A365XNY5</accession>
<comment type="subcellular location">
    <subcellularLocation>
        <location evidence="1">Cell membrane</location>
        <topology evidence="1">Multi-pass membrane protein</topology>
    </subcellularLocation>
</comment>
<evidence type="ECO:0000313" key="7">
    <source>
        <dbReference type="EMBL" id="RBL88017.1"/>
    </source>
</evidence>
<feature type="transmembrane region" description="Helical" evidence="6">
    <location>
        <begin position="365"/>
        <end position="385"/>
    </location>
</feature>